<evidence type="ECO:0000259" key="3">
    <source>
        <dbReference type="Pfam" id="PF14644"/>
    </source>
</evidence>
<dbReference type="PANTHER" id="PTHR21444:SF14">
    <property type="entry name" value="COILED-COIL DOMAIN-CONTAINING PROTEIN 180"/>
    <property type="match status" value="1"/>
</dbReference>
<evidence type="ECO:0000313" key="5">
    <source>
        <dbReference type="Proteomes" id="UP001642483"/>
    </source>
</evidence>
<dbReference type="InterPro" id="IPR028089">
    <property type="entry name" value="DUF4455"/>
</dbReference>
<proteinExistence type="predicted"/>
<feature type="region of interest" description="Disordered" evidence="1">
    <location>
        <begin position="1114"/>
        <end position="1148"/>
    </location>
</feature>
<gene>
    <name evidence="4" type="ORF">CVLEPA_LOCUS4026</name>
</gene>
<dbReference type="Pfam" id="PF14644">
    <property type="entry name" value="DUF4456"/>
    <property type="match status" value="1"/>
</dbReference>
<dbReference type="Proteomes" id="UP001642483">
    <property type="component" value="Unassembled WGS sequence"/>
</dbReference>
<feature type="region of interest" description="Disordered" evidence="1">
    <location>
        <begin position="1314"/>
        <end position="1337"/>
    </location>
</feature>
<evidence type="ECO:0000256" key="1">
    <source>
        <dbReference type="SAM" id="MobiDB-lite"/>
    </source>
</evidence>
<reference evidence="4 5" key="1">
    <citation type="submission" date="2024-02" db="EMBL/GenBank/DDBJ databases">
        <authorList>
            <person name="Daric V."/>
            <person name="Darras S."/>
        </authorList>
    </citation>
    <scope>NUCLEOTIDE SEQUENCE [LARGE SCALE GENOMIC DNA]</scope>
</reference>
<dbReference type="InterPro" id="IPR027914">
    <property type="entry name" value="DUF4456"/>
</dbReference>
<name>A0ABP0F7A2_CLALP</name>
<comment type="caution">
    <text evidence="4">The sequence shown here is derived from an EMBL/GenBank/DDBJ whole genome shotgun (WGS) entry which is preliminary data.</text>
</comment>
<organism evidence="4 5">
    <name type="scientific">Clavelina lepadiformis</name>
    <name type="common">Light-bulb sea squirt</name>
    <name type="synonym">Ascidia lepadiformis</name>
    <dbReference type="NCBI Taxonomy" id="159417"/>
    <lineage>
        <taxon>Eukaryota</taxon>
        <taxon>Metazoa</taxon>
        <taxon>Chordata</taxon>
        <taxon>Tunicata</taxon>
        <taxon>Ascidiacea</taxon>
        <taxon>Aplousobranchia</taxon>
        <taxon>Clavelinidae</taxon>
        <taxon>Clavelina</taxon>
    </lineage>
</organism>
<evidence type="ECO:0000313" key="4">
    <source>
        <dbReference type="EMBL" id="CAK8674314.1"/>
    </source>
</evidence>
<accession>A0ABP0F7A2</accession>
<keyword evidence="5" id="KW-1185">Reference proteome</keyword>
<sequence length="1534" mass="176491">MAEVTTSVRVLQSGKVYRQMFDAEVQLMKTFDVTKNKATTKGSHTKTTKLILPDLEETSRHRNLESNLTAANMFTERQKTWIDGMPNDAVTENPVLHRQVTTEAAVRLKETETDADIREVRGLPAIVHVTKKNSDIIQRIADKRKQRHDNTLDEMHHDLSVISNRVEPRITNIGDNLQKQLKEDDVIIEDTFRSISFDEDLVNFSHDQLEKVWIEVETHSSTRREWIKLTNEWFNQVEDERLEAIAGVLRKYTVILEKIASLPSPDIHRLIEKEAMMINQSVLANRRAYAKLNTNLLEGDIEREITQHRTWSERFKDWKKLNAEVAVKQFIEFMQSEEIVSPPEVAKVMATLLDEQKELSERRFSIMEQIRELKPPSSTKSSVYKWNTALTKAHEDIDKLHIKLLKLLHEKYETACQICLTEIEKYKQNLLTSKVCDEEDMRRIVNDHLLPLVGNQLRSFEKKLEGMDKSLENLASQTEVQLKQLFKFAQGAAHLWDVHELGLAKQERKLQNELEQTRLLHDTDNQERESKLDVMLDRLRQESSEEALNHYLEQCMEMLSHIKEGYEDFHIQQLDKVSAYPDLVKEELQRYDASVCKYYQVDRERPQLPEGGKKSKNKSEDKSDQSDESEIEKAVIEILTTVKGTSFYVPTVTGDLDDSADDKKDNLAFLTEVKDSGNKPEYIENVFIDPAYVRDLKSHVRMSFLNHLEEWKVKALQNTEVVTKNKSEELESEVDLRLHLHAPRAKRIEVDVRNVRAAELVLHKERVARHCRGITAALSSLKHNFSEMTTQHDEQAAEFRAGIEKMENIYTNATKSSKLLELTKSLRTDLGCYIDEVKTSLREFRRNLDTTLGRLRESNAQCVRSFKLFCEGGNFSPDETIPLRKKLEKMSQRVDAAEGVVMRDLEGMESRRLDQATELTHKFEDKFRNHLVDLTFIENMRRWLSNAQVRIKTEVAHSNGMASEVFGHLNTLRRRVDACERPNIDKEHVTPSMLHSYVQDITECLKKRALYLNVHKPTAVQVSDTLVISHSSSDVASTIRPPSASLPTPSAGPRALTRSLSPGKGTNKVPSRQALDPQTTPAYSSRAARQATEDSAIGVIKNILRAQRGKSFDLDDARSIMTGTSRPPPSTTNSQFGQPARSQRNYQRQATLVSIAGTESDTGKRSVVENTSSGVYRRRESKFETKYMIFGVKPPEGSHFMAKIQQILYESLDGMLSTAEIYYKQKGSKPSTRPQLIQDNFDTCADVVMEKLHKYEDQADDLHNTSLQDFRDVLRELEHELCHVPRLILEDLLQQELEALQDNQDKWEADFTSHEQGWEREKKSHKHKLRPILGHPDQEDALKELSQRENQRQENHVQGIKSNADSMEAGVRRSASHFLHQTLKISSHMLEEFDELLTIDDVLIGRVPPRKELTSVLMRRRQAGYDMHEVADPSFGDKPIVERGTRQWQPPDCSVLRLEGEPTREITDVIQTTSTTLPHVKVAAVRDDVIEMYSKAQMEALGAIEERRSTRMEGEKRWAANWEESLDNVRGLYE</sequence>
<feature type="region of interest" description="Disordered" evidence="1">
    <location>
        <begin position="1033"/>
        <end position="1091"/>
    </location>
</feature>
<protein>
    <recommendedName>
        <fullName evidence="6">DUF4455 domain-containing protein</fullName>
    </recommendedName>
</protein>
<evidence type="ECO:0000259" key="2">
    <source>
        <dbReference type="Pfam" id="PF14643"/>
    </source>
</evidence>
<feature type="compositionally biased region" description="Polar residues" evidence="1">
    <location>
        <begin position="1121"/>
        <end position="1148"/>
    </location>
</feature>
<feature type="domain" description="DUF4456" evidence="3">
    <location>
        <begin position="1215"/>
        <end position="1420"/>
    </location>
</feature>
<feature type="region of interest" description="Disordered" evidence="1">
    <location>
        <begin position="602"/>
        <end position="630"/>
    </location>
</feature>
<dbReference type="PANTHER" id="PTHR21444">
    <property type="entry name" value="COILED-COIL DOMAIN-CONTAINING PROTEIN 180"/>
    <property type="match status" value="1"/>
</dbReference>
<evidence type="ECO:0008006" key="6">
    <source>
        <dbReference type="Google" id="ProtNLM"/>
    </source>
</evidence>
<dbReference type="EMBL" id="CAWYQH010000013">
    <property type="protein sequence ID" value="CAK8674314.1"/>
    <property type="molecule type" value="Genomic_DNA"/>
</dbReference>
<feature type="domain" description="DUF4455" evidence="2">
    <location>
        <begin position="142"/>
        <end position="603"/>
    </location>
</feature>
<dbReference type="Pfam" id="PF14643">
    <property type="entry name" value="DUF4455"/>
    <property type="match status" value="1"/>
</dbReference>